<gene>
    <name evidence="4" type="ORF">FGIG_06467</name>
</gene>
<dbReference type="SUPFAM" id="SSF52768">
    <property type="entry name" value="Arginase/deacetylase"/>
    <property type="match status" value="1"/>
</dbReference>
<evidence type="ECO:0000313" key="5">
    <source>
        <dbReference type="Proteomes" id="UP000316759"/>
    </source>
</evidence>
<dbReference type="PRINTS" id="PR01270">
    <property type="entry name" value="HDASUPER"/>
</dbReference>
<dbReference type="EMBL" id="SUNJ01008927">
    <property type="protein sequence ID" value="TPP60818.1"/>
    <property type="molecule type" value="Genomic_DNA"/>
</dbReference>
<dbReference type="PANTHER" id="PTHR47665:SF1">
    <property type="entry name" value="HISTONE DEACETYLASE-LIKE PROTEIN"/>
    <property type="match status" value="1"/>
</dbReference>
<dbReference type="SMART" id="SM00290">
    <property type="entry name" value="ZnF_UBP"/>
    <property type="match status" value="2"/>
</dbReference>
<dbReference type="AlphaFoldDB" id="A0A504YSR8"/>
<dbReference type="Pfam" id="PF00850">
    <property type="entry name" value="Hist_deacetyl"/>
    <property type="match status" value="1"/>
</dbReference>
<comment type="caution">
    <text evidence="4">The sequence shown here is derived from an EMBL/GenBank/DDBJ whole genome shotgun (WGS) entry which is preliminary data.</text>
</comment>
<sequence length="787" mass="86548">MFIHESFLISKFCFSIHTIVPCWPLALFCRSWTKFVPDRIAIVDWDVHHGNGTKKVFEENPNILFISVHRFDDGRFFPNSSDGSPNVCGVGEGVGRTIQVAWNGRHVRDGEYIAVFTHLVLPVLYEFRPQLILVSAGFDATRGDRLGGLNLSVECFAHLTHMLLSVAYLNPCSQQRTSSADSNPESSTRVTRARQQEDMRANFSGGLILALEGGYHLATTAEAICHSVASLLGDCCPRLSVALAPSERQVDSFLLLSCKAIRKTLSVQEKYWKQIQGFGPLRSLLVCDDPNRINSPNRSRVGSYPAMALTGQLEAEIQSRLEELSLSDVPAPHATTLNHLSNTNTTRPVSTNSASIFTPDPVGLTSLSNSVATTSVTARQTDLGSPITLTQVPDQPNGPGGGTDYSMTHATGTNEQIGSISMEAHSSSTTLVGPSTLPPNVDELAHLRRQSDRSSLASELSPNPHFRFTTENTAGLSGSSDAPSTTVPLSDSVGNPVVAVATLQDLMDLGNISTEDIHAFFGLRSTQQLPQRLFAVTPLPWCPHLASIQTNPDWSPNVNETCGRCENELENWVCLNCYAVYCGRYANSHMLEHFSSMRHPLVLSFADLSSWCYECEAYVHNEPFLVIPVRHCFPILFVRLFPSGTMIGLVRVELTNPRLIPTKLLKACASETTAPFYAVTPITSCPHVTQIAVRSDWTPNVHSTCSSCTQTEEIWVCLLCHETGCGRYAQAHMLEHYKTTGHPIALSFADLSTWCYQCESYIKSPVLNELQRIVHRAKFGEDPPQMP</sequence>
<dbReference type="InterPro" id="IPR000286">
    <property type="entry name" value="HDACs"/>
</dbReference>
<reference evidence="4 5" key="1">
    <citation type="submission" date="2019-04" db="EMBL/GenBank/DDBJ databases">
        <title>Annotation for the trematode Fasciola gigantica.</title>
        <authorList>
            <person name="Choi Y.-J."/>
        </authorList>
    </citation>
    <scope>NUCLEOTIDE SEQUENCE [LARGE SCALE GENOMIC DNA]</scope>
    <source>
        <strain evidence="4">Uganda_cow_1</strain>
    </source>
</reference>
<dbReference type="Gene3D" id="3.30.40.10">
    <property type="entry name" value="Zinc/RING finger domain, C3HC4 (zinc finger)"/>
    <property type="match status" value="2"/>
</dbReference>
<evidence type="ECO:0000313" key="4">
    <source>
        <dbReference type="EMBL" id="TPP60818.1"/>
    </source>
</evidence>
<dbReference type="STRING" id="46835.A0A504YSR8"/>
<dbReference type="InterPro" id="IPR037138">
    <property type="entry name" value="His_deacetylse_dom_sf"/>
</dbReference>
<dbReference type="PANTHER" id="PTHR47665">
    <property type="entry name" value="HISTONE DEACETYLASE-LIKE PROTEIN"/>
    <property type="match status" value="1"/>
</dbReference>
<keyword evidence="5" id="KW-1185">Reference proteome</keyword>
<feature type="domain" description="UBP-type" evidence="3">
    <location>
        <begin position="683"/>
        <end position="781"/>
    </location>
</feature>
<dbReference type="PROSITE" id="PS50271">
    <property type="entry name" value="ZF_UBP"/>
    <property type="match status" value="2"/>
</dbReference>
<feature type="compositionally biased region" description="Polar residues" evidence="2">
    <location>
        <begin position="469"/>
        <end position="491"/>
    </location>
</feature>
<dbReference type="OrthoDB" id="424012at2759"/>
<evidence type="ECO:0000256" key="1">
    <source>
        <dbReference type="PROSITE-ProRule" id="PRU00502"/>
    </source>
</evidence>
<dbReference type="SUPFAM" id="SSF57850">
    <property type="entry name" value="RING/U-box"/>
    <property type="match status" value="2"/>
</dbReference>
<organism evidence="4 5">
    <name type="scientific">Fasciola gigantica</name>
    <name type="common">Giant liver fluke</name>
    <dbReference type="NCBI Taxonomy" id="46835"/>
    <lineage>
        <taxon>Eukaryota</taxon>
        <taxon>Metazoa</taxon>
        <taxon>Spiralia</taxon>
        <taxon>Lophotrochozoa</taxon>
        <taxon>Platyhelminthes</taxon>
        <taxon>Trematoda</taxon>
        <taxon>Digenea</taxon>
        <taxon>Plagiorchiida</taxon>
        <taxon>Echinostomata</taxon>
        <taxon>Echinostomatoidea</taxon>
        <taxon>Fasciolidae</taxon>
        <taxon>Fasciola</taxon>
    </lineage>
</organism>
<evidence type="ECO:0000259" key="3">
    <source>
        <dbReference type="PROSITE" id="PS50271"/>
    </source>
</evidence>
<keyword evidence="1" id="KW-0862">Zinc</keyword>
<feature type="region of interest" description="Disordered" evidence="2">
    <location>
        <begin position="448"/>
        <end position="491"/>
    </location>
</feature>
<dbReference type="GO" id="GO:0008270">
    <property type="term" value="F:zinc ion binding"/>
    <property type="evidence" value="ECO:0007669"/>
    <property type="project" value="UniProtKB-KW"/>
</dbReference>
<accession>A0A504YSR8</accession>
<dbReference type="Proteomes" id="UP000316759">
    <property type="component" value="Unassembled WGS sequence"/>
</dbReference>
<name>A0A504YSR8_FASGI</name>
<dbReference type="Pfam" id="PF02148">
    <property type="entry name" value="zf-UBP"/>
    <property type="match status" value="2"/>
</dbReference>
<protein>
    <submittedName>
        <fullName evidence="4">Histone deacetylase 6</fullName>
    </submittedName>
</protein>
<dbReference type="InterPro" id="IPR023801">
    <property type="entry name" value="His_deacetylse_dom"/>
</dbReference>
<dbReference type="InterPro" id="IPR013083">
    <property type="entry name" value="Znf_RING/FYVE/PHD"/>
</dbReference>
<dbReference type="Gene3D" id="3.40.800.20">
    <property type="entry name" value="Histone deacetylase domain"/>
    <property type="match status" value="1"/>
</dbReference>
<dbReference type="InterPro" id="IPR023696">
    <property type="entry name" value="Ureohydrolase_dom_sf"/>
</dbReference>
<evidence type="ECO:0000256" key="2">
    <source>
        <dbReference type="SAM" id="MobiDB-lite"/>
    </source>
</evidence>
<keyword evidence="1" id="KW-0863">Zinc-finger</keyword>
<keyword evidence="1" id="KW-0479">Metal-binding</keyword>
<feature type="domain" description="UBP-type" evidence="3">
    <location>
        <begin position="540"/>
        <end position="639"/>
    </location>
</feature>
<proteinExistence type="predicted"/>
<dbReference type="InterPro" id="IPR001607">
    <property type="entry name" value="Znf_UBP"/>
</dbReference>
<feature type="region of interest" description="Disordered" evidence="2">
    <location>
        <begin position="176"/>
        <end position="195"/>
    </location>
</feature>
<feature type="compositionally biased region" description="Polar residues" evidence="2">
    <location>
        <begin position="176"/>
        <end position="190"/>
    </location>
</feature>